<dbReference type="PROSITE" id="PS51186">
    <property type="entry name" value="GNAT"/>
    <property type="match status" value="1"/>
</dbReference>
<name>A0ABS7D3V4_9BACL</name>
<dbReference type="SUPFAM" id="SSF55729">
    <property type="entry name" value="Acyl-CoA N-acyltransferases (Nat)"/>
    <property type="match status" value="1"/>
</dbReference>
<feature type="domain" description="N-acetyltransferase" evidence="3">
    <location>
        <begin position="3"/>
        <end position="157"/>
    </location>
</feature>
<accession>A0ABS7D3V4</accession>
<dbReference type="PANTHER" id="PTHR43420:SF47">
    <property type="entry name" value="N-ACETYLTRANSFERASE DOMAIN-CONTAINING PROTEIN"/>
    <property type="match status" value="1"/>
</dbReference>
<dbReference type="Proteomes" id="UP000812277">
    <property type="component" value="Unassembled WGS sequence"/>
</dbReference>
<proteinExistence type="predicted"/>
<keyword evidence="2" id="KW-0012">Acyltransferase</keyword>
<dbReference type="InterPro" id="IPR016181">
    <property type="entry name" value="Acyl_CoA_acyltransferase"/>
</dbReference>
<dbReference type="PANTHER" id="PTHR43420">
    <property type="entry name" value="ACETYLTRANSFERASE"/>
    <property type="match status" value="1"/>
</dbReference>
<protein>
    <submittedName>
        <fullName evidence="4">GNAT family N-acetyltransferase</fullName>
    </submittedName>
</protein>
<dbReference type="EMBL" id="JAHZIJ010000003">
    <property type="protein sequence ID" value="MBW7474604.1"/>
    <property type="molecule type" value="Genomic_DNA"/>
</dbReference>
<evidence type="ECO:0000256" key="1">
    <source>
        <dbReference type="ARBA" id="ARBA00022679"/>
    </source>
</evidence>
<gene>
    <name evidence="4" type="ORF">K0T92_07590</name>
</gene>
<dbReference type="InterPro" id="IPR000182">
    <property type="entry name" value="GNAT_dom"/>
</dbReference>
<dbReference type="InterPro" id="IPR050680">
    <property type="entry name" value="YpeA/RimI_acetyltransf"/>
</dbReference>
<keyword evidence="1" id="KW-0808">Transferase</keyword>
<evidence type="ECO:0000313" key="5">
    <source>
        <dbReference type="Proteomes" id="UP000812277"/>
    </source>
</evidence>
<comment type="caution">
    <text evidence="4">The sequence shown here is derived from an EMBL/GenBank/DDBJ whole genome shotgun (WGS) entry which is preliminary data.</text>
</comment>
<dbReference type="Pfam" id="PF00583">
    <property type="entry name" value="Acetyltransf_1"/>
    <property type="match status" value="1"/>
</dbReference>
<dbReference type="RefSeq" id="WP_219871828.1">
    <property type="nucleotide sequence ID" value="NZ_JAHZIJ010000003.1"/>
</dbReference>
<keyword evidence="5" id="KW-1185">Reference proteome</keyword>
<reference evidence="4 5" key="1">
    <citation type="submission" date="2021-07" db="EMBL/GenBank/DDBJ databases">
        <title>Paenibacillus radiodurans sp. nov., isolated from the southeastern edge of Tengger Desert.</title>
        <authorList>
            <person name="Zhang G."/>
        </authorList>
    </citation>
    <scope>NUCLEOTIDE SEQUENCE [LARGE SCALE GENOMIC DNA]</scope>
    <source>
        <strain evidence="4 5">DT7-4</strain>
    </source>
</reference>
<evidence type="ECO:0000259" key="3">
    <source>
        <dbReference type="PROSITE" id="PS51186"/>
    </source>
</evidence>
<dbReference type="Gene3D" id="3.40.630.30">
    <property type="match status" value="1"/>
</dbReference>
<dbReference type="CDD" id="cd04301">
    <property type="entry name" value="NAT_SF"/>
    <property type="match status" value="1"/>
</dbReference>
<organism evidence="4 5">
    <name type="scientific">Paenibacillus oenotherae</name>
    <dbReference type="NCBI Taxonomy" id="1435645"/>
    <lineage>
        <taxon>Bacteria</taxon>
        <taxon>Bacillati</taxon>
        <taxon>Bacillota</taxon>
        <taxon>Bacilli</taxon>
        <taxon>Bacillales</taxon>
        <taxon>Paenibacillaceae</taxon>
        <taxon>Paenibacillus</taxon>
    </lineage>
</organism>
<evidence type="ECO:0000313" key="4">
    <source>
        <dbReference type="EMBL" id="MBW7474604.1"/>
    </source>
</evidence>
<sequence>MELSIHYAAANELQLVHGIMQQAFAEYAGLLVPPSGALLEKEENLPLLLADGKGTALLGKINDIPVASARYFVKPDFIYVGRISVLPDYRGRGIAAAILSFVEQEAARLNKREIQLEVRMSIPANIVMYEKLGYTIIEHIPYATGTDVSVTMSKPAPPLATI</sequence>
<evidence type="ECO:0000256" key="2">
    <source>
        <dbReference type="ARBA" id="ARBA00023315"/>
    </source>
</evidence>